<evidence type="ECO:0000313" key="2">
    <source>
        <dbReference type="EMBL" id="OSC41342.1"/>
    </source>
</evidence>
<comment type="caution">
    <text evidence="2">The sequence shown here is derived from an EMBL/GenBank/DDBJ whole genome shotgun (WGS) entry which is preliminary data.</text>
</comment>
<proteinExistence type="predicted"/>
<dbReference type="PIRSF" id="PIRSF026633">
    <property type="entry name" value="UCP026633_TfuA-like"/>
    <property type="match status" value="1"/>
</dbReference>
<gene>
    <name evidence="2" type="ORF">B8W66_09775</name>
</gene>
<dbReference type="RefSeq" id="WP_085324827.1">
    <property type="nucleotide sequence ID" value="NZ_NCXP01000008.1"/>
</dbReference>
<dbReference type="InterPro" id="IPR012924">
    <property type="entry name" value="TfuA_core"/>
</dbReference>
<sequence>MTADGRVVVTAGPTISGDEIHAVLPNAEVVPPISFGEALRYGLRAGDTLLIVDGLFFQRASVRHKELLTLIGDGVRVVGSSSMGALRAAELHPFGMEGYGWVFEGYRDGLLEADDEVGMVHGDPEDGYPVFVDALVNIRQTVTRAVESAVLSAPLADQLIQTARNTPLTMRTWDRLLNTAGIPESRTLASQLRSLRVDVKHDDAVLALHEIVRGGGGDAVRPGPLPTVWSERWRQRWAPPTPVAVTTGDGAESVVDVADVDVLSLLSLCATDRWAYLPALEQVAAWYWTLAHPGEDGGVAYRASRATAEVSADSYERALETVAHGYALATGIIDESGFPEQVRSRWLTAEESKTLSGDPIAISARLATRTLFFARSLPAIQHFLDLLRDDPRLPEWRAIAAHALAKRDELARQKPHLNLRRPDPTQLKRLFGNRWGTAVDRIELARRGLMTDDAFYTAGALFAVAAADDQLPSIEVGTLGRG</sequence>
<keyword evidence="3" id="KW-1185">Reference proteome</keyword>
<dbReference type="Proteomes" id="UP000193247">
    <property type="component" value="Unassembled WGS sequence"/>
</dbReference>
<dbReference type="EMBL" id="NCXP01000008">
    <property type="protein sequence ID" value="OSC41342.1"/>
    <property type="molecule type" value="Genomic_DNA"/>
</dbReference>
<dbReference type="STRING" id="1430326.B8W66_09775"/>
<dbReference type="AlphaFoldDB" id="A0A1X2LW49"/>
<feature type="domain" description="TfuA-like core" evidence="1">
    <location>
        <begin position="53"/>
        <end position="172"/>
    </location>
</feature>
<dbReference type="InterPro" id="IPR016845">
    <property type="entry name" value="UCP026633_TfuA-like"/>
</dbReference>
<organism evidence="2 3">
    <name type="scientific">Mycobacterium decipiens</name>
    <dbReference type="NCBI Taxonomy" id="1430326"/>
    <lineage>
        <taxon>Bacteria</taxon>
        <taxon>Bacillati</taxon>
        <taxon>Actinomycetota</taxon>
        <taxon>Actinomycetes</taxon>
        <taxon>Mycobacteriales</taxon>
        <taxon>Mycobacteriaceae</taxon>
        <taxon>Mycobacterium</taxon>
    </lineage>
</organism>
<name>A0A1X2LW49_9MYCO</name>
<dbReference type="Pfam" id="PF07812">
    <property type="entry name" value="TfuA"/>
    <property type="match status" value="1"/>
</dbReference>
<evidence type="ECO:0000313" key="3">
    <source>
        <dbReference type="Proteomes" id="UP000193247"/>
    </source>
</evidence>
<accession>A0A1X2LW49</accession>
<dbReference type="OrthoDB" id="118811at2"/>
<protein>
    <submittedName>
        <fullName evidence="2">TfuA-like protein</fullName>
    </submittedName>
</protein>
<reference evidence="2 3" key="1">
    <citation type="submission" date="2017-04" db="EMBL/GenBank/DDBJ databases">
        <title>The new phylogeny of genus Mycobacterium.</title>
        <authorList>
            <person name="Tortoli E."/>
            <person name="Trovato A."/>
            <person name="Cirillo D.M."/>
        </authorList>
    </citation>
    <scope>NUCLEOTIDE SEQUENCE [LARGE SCALE GENOMIC DNA]</scope>
    <source>
        <strain evidence="2 3">TBL 1200985</strain>
    </source>
</reference>
<evidence type="ECO:0000259" key="1">
    <source>
        <dbReference type="Pfam" id="PF07812"/>
    </source>
</evidence>